<dbReference type="InterPro" id="IPR023198">
    <property type="entry name" value="PGP-like_dom2"/>
</dbReference>
<evidence type="ECO:0000313" key="12">
    <source>
        <dbReference type="Proteomes" id="UP000293520"/>
    </source>
</evidence>
<evidence type="ECO:0000256" key="7">
    <source>
        <dbReference type="ARBA" id="ARBA00022801"/>
    </source>
</evidence>
<comment type="catalytic activity">
    <reaction evidence="1 10">
        <text>2-phosphoglycolate + H2O = glycolate + phosphate</text>
        <dbReference type="Rhea" id="RHEA:14369"/>
        <dbReference type="ChEBI" id="CHEBI:15377"/>
        <dbReference type="ChEBI" id="CHEBI:29805"/>
        <dbReference type="ChEBI" id="CHEBI:43474"/>
        <dbReference type="ChEBI" id="CHEBI:58033"/>
        <dbReference type="EC" id="3.1.3.18"/>
    </reaction>
</comment>
<keyword evidence="6 10" id="KW-0479">Metal-binding</keyword>
<dbReference type="InterPro" id="IPR050155">
    <property type="entry name" value="HAD-like_hydrolase_sf"/>
</dbReference>
<dbReference type="OrthoDB" id="9793014at2"/>
<evidence type="ECO:0000313" key="11">
    <source>
        <dbReference type="EMBL" id="TBN38369.1"/>
    </source>
</evidence>
<evidence type="ECO:0000256" key="10">
    <source>
        <dbReference type="HAMAP-Rule" id="MF_00495"/>
    </source>
</evidence>
<dbReference type="GO" id="GO:0005829">
    <property type="term" value="C:cytosol"/>
    <property type="evidence" value="ECO:0007669"/>
    <property type="project" value="TreeGrafter"/>
</dbReference>
<evidence type="ECO:0000256" key="5">
    <source>
        <dbReference type="ARBA" id="ARBA00013078"/>
    </source>
</evidence>
<dbReference type="HAMAP" id="MF_00495">
    <property type="entry name" value="GPH_hydrolase_bact"/>
    <property type="match status" value="1"/>
</dbReference>
<gene>
    <name evidence="11" type="primary">gph</name>
    <name evidence="11" type="ORF">EYE42_13155</name>
</gene>
<organism evidence="11 12">
    <name type="scientific">Paracoccus subflavus</name>
    <dbReference type="NCBI Taxonomy" id="2528244"/>
    <lineage>
        <taxon>Bacteria</taxon>
        <taxon>Pseudomonadati</taxon>
        <taxon>Pseudomonadota</taxon>
        <taxon>Alphaproteobacteria</taxon>
        <taxon>Rhodobacterales</taxon>
        <taxon>Paracoccaceae</taxon>
        <taxon>Paracoccus</taxon>
    </lineage>
</organism>
<dbReference type="GO" id="GO:0005975">
    <property type="term" value="P:carbohydrate metabolic process"/>
    <property type="evidence" value="ECO:0007669"/>
    <property type="project" value="InterPro"/>
</dbReference>
<dbReference type="RefSeq" id="WP_130991779.1">
    <property type="nucleotide sequence ID" value="NZ_SISK01000010.1"/>
</dbReference>
<dbReference type="GO" id="GO:0006281">
    <property type="term" value="P:DNA repair"/>
    <property type="evidence" value="ECO:0007669"/>
    <property type="project" value="TreeGrafter"/>
</dbReference>
<keyword evidence="12" id="KW-1185">Reference proteome</keyword>
<dbReference type="InterPro" id="IPR023214">
    <property type="entry name" value="HAD_sf"/>
</dbReference>
<evidence type="ECO:0000256" key="9">
    <source>
        <dbReference type="ARBA" id="ARBA00023277"/>
    </source>
</evidence>
<evidence type="ECO:0000256" key="4">
    <source>
        <dbReference type="ARBA" id="ARBA00006171"/>
    </source>
</evidence>
<dbReference type="Gene3D" id="1.10.150.240">
    <property type="entry name" value="Putative phosphatase, domain 2"/>
    <property type="match status" value="1"/>
</dbReference>
<proteinExistence type="inferred from homology"/>
<comment type="cofactor">
    <cofactor evidence="2 10">
        <name>Mg(2+)</name>
        <dbReference type="ChEBI" id="CHEBI:18420"/>
    </cofactor>
</comment>
<dbReference type="PANTHER" id="PTHR43434">
    <property type="entry name" value="PHOSPHOGLYCOLATE PHOSPHATASE"/>
    <property type="match status" value="1"/>
</dbReference>
<dbReference type="NCBIfam" id="TIGR01449">
    <property type="entry name" value="PGP_bact"/>
    <property type="match status" value="1"/>
</dbReference>
<name>A0A4Q9FXG6_9RHOB</name>
<dbReference type="SUPFAM" id="SSF56784">
    <property type="entry name" value="HAD-like"/>
    <property type="match status" value="1"/>
</dbReference>
<feature type="binding site" evidence="10">
    <location>
        <position position="8"/>
    </location>
    <ligand>
        <name>Mg(2+)</name>
        <dbReference type="ChEBI" id="CHEBI:18420"/>
    </ligand>
</feature>
<evidence type="ECO:0000256" key="2">
    <source>
        <dbReference type="ARBA" id="ARBA00001946"/>
    </source>
</evidence>
<dbReference type="InterPro" id="IPR041492">
    <property type="entry name" value="HAD_2"/>
</dbReference>
<reference evidence="11 12" key="1">
    <citation type="submission" date="2019-02" db="EMBL/GenBank/DDBJ databases">
        <title>Paracoccus subflavus sp. nov., isolated from marine sediment of the Pacific Ocean.</title>
        <authorList>
            <person name="Zhang G."/>
        </authorList>
    </citation>
    <scope>NUCLEOTIDE SEQUENCE [LARGE SCALE GENOMIC DNA]</scope>
    <source>
        <strain evidence="11 12">GY0581</strain>
    </source>
</reference>
<comment type="similarity">
    <text evidence="4 10">Belongs to the HAD-like hydrolase superfamily. CbbY/CbbZ/Gph/YieH family.</text>
</comment>
<dbReference type="GO" id="GO:0046872">
    <property type="term" value="F:metal ion binding"/>
    <property type="evidence" value="ECO:0007669"/>
    <property type="project" value="UniProtKB-KW"/>
</dbReference>
<dbReference type="InterPro" id="IPR037512">
    <property type="entry name" value="PGPase_prok"/>
</dbReference>
<keyword evidence="9 10" id="KW-0119">Carbohydrate metabolism</keyword>
<keyword evidence="8 10" id="KW-0460">Magnesium</keyword>
<feature type="active site" description="Nucleophile" evidence="10">
    <location>
        <position position="8"/>
    </location>
</feature>
<keyword evidence="7 10" id="KW-0378">Hydrolase</keyword>
<comment type="pathway">
    <text evidence="3 10">Organic acid metabolism; glycolate biosynthesis; glycolate from 2-phosphoglycolate: step 1/1.</text>
</comment>
<dbReference type="SFLD" id="SFLDS00003">
    <property type="entry name" value="Haloacid_Dehalogenase"/>
    <property type="match status" value="1"/>
</dbReference>
<dbReference type="AlphaFoldDB" id="A0A4Q9FXG6"/>
<evidence type="ECO:0000256" key="1">
    <source>
        <dbReference type="ARBA" id="ARBA00000830"/>
    </source>
</evidence>
<comment type="function">
    <text evidence="10">Specifically catalyzes the dephosphorylation of 2-phosphoglycolate. Is involved in the dissimilation of the intracellular 2-phosphoglycolate formed during the DNA repair of 3'-phosphoglycolate ends, a major class of DNA lesions induced by oxidative stress.</text>
</comment>
<dbReference type="SFLD" id="SFLDG01129">
    <property type="entry name" value="C1.5:_HAD__Beta-PGM__Phosphata"/>
    <property type="match status" value="1"/>
</dbReference>
<comment type="caution">
    <text evidence="11">The sequence shown here is derived from an EMBL/GenBank/DDBJ whole genome shotgun (WGS) entry which is preliminary data.</text>
</comment>
<dbReference type="UniPathway" id="UPA00865">
    <property type="reaction ID" value="UER00834"/>
</dbReference>
<evidence type="ECO:0000256" key="6">
    <source>
        <dbReference type="ARBA" id="ARBA00022723"/>
    </source>
</evidence>
<protein>
    <recommendedName>
        <fullName evidence="5 10">Phosphoglycolate phosphatase</fullName>
        <shortName evidence="10">PGP</shortName>
        <shortName evidence="10">PGPase</shortName>
        <ecNumber evidence="5 10">3.1.3.18</ecNumber>
    </recommendedName>
</protein>
<dbReference type="GO" id="GO:0046295">
    <property type="term" value="P:glycolate biosynthetic process"/>
    <property type="evidence" value="ECO:0007669"/>
    <property type="project" value="UniProtKB-UniRule"/>
</dbReference>
<evidence type="ECO:0000256" key="3">
    <source>
        <dbReference type="ARBA" id="ARBA00004818"/>
    </source>
</evidence>
<dbReference type="Proteomes" id="UP000293520">
    <property type="component" value="Unassembled WGS sequence"/>
</dbReference>
<dbReference type="NCBIfam" id="TIGR01549">
    <property type="entry name" value="HAD-SF-IA-v1"/>
    <property type="match status" value="1"/>
</dbReference>
<dbReference type="Gene3D" id="3.40.50.1000">
    <property type="entry name" value="HAD superfamily/HAD-like"/>
    <property type="match status" value="1"/>
</dbReference>
<evidence type="ECO:0000256" key="8">
    <source>
        <dbReference type="ARBA" id="ARBA00022842"/>
    </source>
</evidence>
<dbReference type="Pfam" id="PF13419">
    <property type="entry name" value="HAD_2"/>
    <property type="match status" value="1"/>
</dbReference>
<sequence length="221" mass="23694">MSGALVFDLDGTLVDSAPDLHAAANRMLADVGAMPLTLQRLTSFIGHGIPNLVRLVMEDRGIPASRSAEMNAAMLTHYTASPATLTRPYGHVPETLAALKAGGYRLGVCTNKLRAPSISILEALDLLRFFDVVIGGDSLPEKKPDPAPLQAAFAALAAPRLLYIGDSEVDAETARRADVPFALYAHGYRKTPAEELPHLFVFEDFLSLPGRIDAMKADMPS</sequence>
<dbReference type="EC" id="3.1.3.18" evidence="5 10"/>
<dbReference type="InterPro" id="IPR006439">
    <property type="entry name" value="HAD-SF_hydro_IA"/>
</dbReference>
<dbReference type="GO" id="GO:0008967">
    <property type="term" value="F:phosphoglycolate phosphatase activity"/>
    <property type="evidence" value="ECO:0007669"/>
    <property type="project" value="UniProtKB-UniRule"/>
</dbReference>
<dbReference type="EMBL" id="SISK01000010">
    <property type="protein sequence ID" value="TBN38369.1"/>
    <property type="molecule type" value="Genomic_DNA"/>
</dbReference>
<accession>A0A4Q9FXG6</accession>
<feature type="binding site" evidence="10">
    <location>
        <position position="10"/>
    </location>
    <ligand>
        <name>Mg(2+)</name>
        <dbReference type="ChEBI" id="CHEBI:18420"/>
    </ligand>
</feature>
<dbReference type="PANTHER" id="PTHR43434:SF1">
    <property type="entry name" value="PHOSPHOGLYCOLATE PHOSPHATASE"/>
    <property type="match status" value="1"/>
</dbReference>
<feature type="binding site" evidence="10">
    <location>
        <position position="166"/>
    </location>
    <ligand>
        <name>Mg(2+)</name>
        <dbReference type="ChEBI" id="CHEBI:18420"/>
    </ligand>
</feature>
<dbReference type="PRINTS" id="PR00413">
    <property type="entry name" value="HADHALOGNASE"/>
</dbReference>
<dbReference type="InterPro" id="IPR036412">
    <property type="entry name" value="HAD-like_sf"/>
</dbReference>